<dbReference type="Gene3D" id="3.40.630.30">
    <property type="match status" value="1"/>
</dbReference>
<reference evidence="4 5" key="1">
    <citation type="submission" date="2016-10" db="EMBL/GenBank/DDBJ databases">
        <title>Complete Genome Sequence of Peptococcaceae strain DCMF.</title>
        <authorList>
            <person name="Edwards R.J."/>
            <person name="Holland S.I."/>
            <person name="Deshpande N.P."/>
            <person name="Wong Y.K."/>
            <person name="Ertan H."/>
            <person name="Manefield M."/>
            <person name="Russell T.L."/>
            <person name="Lee M.J."/>
        </authorList>
    </citation>
    <scope>NUCLEOTIDE SEQUENCE [LARGE SCALE GENOMIC DNA]</scope>
    <source>
        <strain evidence="4 5">DCMF</strain>
    </source>
</reference>
<dbReference type="InterPro" id="IPR000182">
    <property type="entry name" value="GNAT_dom"/>
</dbReference>
<protein>
    <submittedName>
        <fullName evidence="4">GNAT family N-acetyltransferase</fullName>
    </submittedName>
</protein>
<dbReference type="PROSITE" id="PS51186">
    <property type="entry name" value="GNAT"/>
    <property type="match status" value="1"/>
</dbReference>
<name>A0A3G1KU77_FORW1</name>
<dbReference type="Pfam" id="PF00583">
    <property type="entry name" value="Acetyltransf_1"/>
    <property type="match status" value="1"/>
</dbReference>
<keyword evidence="5" id="KW-1185">Reference proteome</keyword>
<dbReference type="RefSeq" id="WP_148135337.1">
    <property type="nucleotide sequence ID" value="NZ_CP017634.1"/>
</dbReference>
<dbReference type="EMBL" id="CP017634">
    <property type="protein sequence ID" value="ATW26063.1"/>
    <property type="molecule type" value="Genomic_DNA"/>
</dbReference>
<dbReference type="Proteomes" id="UP000323521">
    <property type="component" value="Chromosome"/>
</dbReference>
<dbReference type="AlphaFoldDB" id="A0A3G1KU77"/>
<evidence type="ECO:0000256" key="2">
    <source>
        <dbReference type="ARBA" id="ARBA00023315"/>
    </source>
</evidence>
<dbReference type="KEGG" id="fwa:DCMF_15925"/>
<evidence type="ECO:0000256" key="1">
    <source>
        <dbReference type="ARBA" id="ARBA00022679"/>
    </source>
</evidence>
<dbReference type="PANTHER" id="PTHR43877">
    <property type="entry name" value="AMINOALKYLPHOSPHONATE N-ACETYLTRANSFERASE-RELATED-RELATED"/>
    <property type="match status" value="1"/>
</dbReference>
<dbReference type="CDD" id="cd04301">
    <property type="entry name" value="NAT_SF"/>
    <property type="match status" value="1"/>
</dbReference>
<accession>A0A3G1KU77</accession>
<evidence type="ECO:0000313" key="5">
    <source>
        <dbReference type="Proteomes" id="UP000323521"/>
    </source>
</evidence>
<proteinExistence type="predicted"/>
<gene>
    <name evidence="4" type="ORF">DCMF_15925</name>
</gene>
<dbReference type="PANTHER" id="PTHR43877:SF2">
    <property type="entry name" value="AMINOALKYLPHOSPHONATE N-ACETYLTRANSFERASE-RELATED"/>
    <property type="match status" value="1"/>
</dbReference>
<dbReference type="InterPro" id="IPR050832">
    <property type="entry name" value="Bact_Acetyltransf"/>
</dbReference>
<dbReference type="InterPro" id="IPR016181">
    <property type="entry name" value="Acyl_CoA_acyltransferase"/>
</dbReference>
<organism evidence="4 5">
    <name type="scientific">Formimonas warabiya</name>
    <dbReference type="NCBI Taxonomy" id="1761012"/>
    <lineage>
        <taxon>Bacteria</taxon>
        <taxon>Bacillati</taxon>
        <taxon>Bacillota</taxon>
        <taxon>Clostridia</taxon>
        <taxon>Eubacteriales</taxon>
        <taxon>Peptococcaceae</taxon>
        <taxon>Candidatus Formimonas</taxon>
    </lineage>
</organism>
<evidence type="ECO:0000313" key="4">
    <source>
        <dbReference type="EMBL" id="ATW26063.1"/>
    </source>
</evidence>
<evidence type="ECO:0000259" key="3">
    <source>
        <dbReference type="PROSITE" id="PS51186"/>
    </source>
</evidence>
<feature type="domain" description="N-acetyltransferase" evidence="3">
    <location>
        <begin position="5"/>
        <end position="159"/>
    </location>
</feature>
<sequence>MRTAAIIRSAQHGDIPAVVALLKVLFSLETDFMYHEEKQRRGLEMMLQDQENRCIFVAEMDQRVVGMITGQMLVSTAEGGLSVLVEDMVIEENYRRQGIGKELLHAIEIWACQKNARRLQLLAEVHNFLALAFYKQLNWQETGLKCLQKKAPDLLGKRP</sequence>
<dbReference type="OrthoDB" id="9797826at2"/>
<keyword evidence="2" id="KW-0012">Acyltransferase</keyword>
<dbReference type="GO" id="GO:0016747">
    <property type="term" value="F:acyltransferase activity, transferring groups other than amino-acyl groups"/>
    <property type="evidence" value="ECO:0007669"/>
    <property type="project" value="InterPro"/>
</dbReference>
<keyword evidence="1 4" id="KW-0808">Transferase</keyword>
<dbReference type="SUPFAM" id="SSF55729">
    <property type="entry name" value="Acyl-CoA N-acyltransferases (Nat)"/>
    <property type="match status" value="1"/>
</dbReference>